<dbReference type="EC" id="1.14.19.-" evidence="14"/>
<evidence type="ECO:0000256" key="4">
    <source>
        <dbReference type="ARBA" id="ARBA00022692"/>
    </source>
</evidence>
<evidence type="ECO:0000256" key="2">
    <source>
        <dbReference type="ARBA" id="ARBA00008749"/>
    </source>
</evidence>
<gene>
    <name evidence="14" type="ORF">NSP04_14835</name>
</gene>
<organism evidence="14 15">
    <name type="scientific">Limnobacter parvus</name>
    <dbReference type="NCBI Taxonomy" id="2939690"/>
    <lineage>
        <taxon>Bacteria</taxon>
        <taxon>Pseudomonadati</taxon>
        <taxon>Pseudomonadota</taxon>
        <taxon>Betaproteobacteria</taxon>
        <taxon>Burkholderiales</taxon>
        <taxon>Burkholderiaceae</taxon>
        <taxon>Limnobacter</taxon>
    </lineage>
</organism>
<evidence type="ECO:0000256" key="5">
    <source>
        <dbReference type="ARBA" id="ARBA00022832"/>
    </source>
</evidence>
<dbReference type="Pfam" id="PF00487">
    <property type="entry name" value="FA_desaturase"/>
    <property type="match status" value="1"/>
</dbReference>
<keyword evidence="3" id="KW-0444">Lipid biosynthesis</keyword>
<evidence type="ECO:0000256" key="9">
    <source>
        <dbReference type="ARBA" id="ARBA00023098"/>
    </source>
</evidence>
<keyword evidence="5" id="KW-0276">Fatty acid metabolism</keyword>
<evidence type="ECO:0000256" key="6">
    <source>
        <dbReference type="ARBA" id="ARBA00022989"/>
    </source>
</evidence>
<dbReference type="PANTHER" id="PTHR11351">
    <property type="entry name" value="ACYL-COA DESATURASE"/>
    <property type="match status" value="1"/>
</dbReference>
<evidence type="ECO:0000256" key="7">
    <source>
        <dbReference type="ARBA" id="ARBA00023002"/>
    </source>
</evidence>
<dbReference type="Proteomes" id="UP001165267">
    <property type="component" value="Unassembled WGS sequence"/>
</dbReference>
<proteinExistence type="inferred from homology"/>
<protein>
    <submittedName>
        <fullName evidence="14">Fatty acid desaturase</fullName>
        <ecNumber evidence="14">1.14.19.-</ecNumber>
    </submittedName>
</protein>
<comment type="caution">
    <text evidence="14">The sequence shown here is derived from an EMBL/GenBank/DDBJ whole genome shotgun (WGS) entry which is preliminary data.</text>
</comment>
<sequence length="387" mass="44798">MTTRVDPNSPIHWPGTITLFGTTIAALILVPTYAWYNDYSTAAWVSFVVLAILNGIAITAGYHRLWAHRTYEAHWSVRFVLMFFGTMAVQNSVLIWASGHRTHHRHVDDVEHDPYSAKRGFWFSHMGWMLRKYESGKEDLSNAPDLLKDPMVMFQHKHYTVLALGINFLFPALIGFLVGDLWGVMLLGGLLRLVWCHQTTFFINSLAHIWGRRPYTDENTARDNDILAIFTYGEGYHNYHHLFQYDYRNGIKWFHIDPTKWLIAGLSYVGLTKNLKRCDTFAIEKARIAMQFKRAEEKLNAHPTAMQAQMDAMKARLAQEYEHYSKALQEWAKLKEAWYQDTKNALKNGDTLAAYKAKFKAMEVEMRLQRKRLQALVSQVQKTGAMA</sequence>
<dbReference type="CDD" id="cd03505">
    <property type="entry name" value="Delta9-FADS-like"/>
    <property type="match status" value="1"/>
</dbReference>
<keyword evidence="6 12" id="KW-1133">Transmembrane helix</keyword>
<keyword evidence="7 14" id="KW-0560">Oxidoreductase</keyword>
<feature type="domain" description="Fatty acid desaturase" evidence="13">
    <location>
        <begin position="42"/>
        <end position="263"/>
    </location>
</feature>
<name>A0ABT1XM19_9BURK</name>
<dbReference type="GO" id="GO:0016491">
    <property type="term" value="F:oxidoreductase activity"/>
    <property type="evidence" value="ECO:0007669"/>
    <property type="project" value="UniProtKB-KW"/>
</dbReference>
<evidence type="ECO:0000313" key="15">
    <source>
        <dbReference type="Proteomes" id="UP001165267"/>
    </source>
</evidence>
<evidence type="ECO:0000256" key="10">
    <source>
        <dbReference type="ARBA" id="ARBA00023136"/>
    </source>
</evidence>
<keyword evidence="9" id="KW-0443">Lipid metabolism</keyword>
<evidence type="ECO:0000256" key="12">
    <source>
        <dbReference type="SAM" id="Phobius"/>
    </source>
</evidence>
<evidence type="ECO:0000259" key="13">
    <source>
        <dbReference type="Pfam" id="PF00487"/>
    </source>
</evidence>
<dbReference type="RefSeq" id="WP_257513135.1">
    <property type="nucleotide sequence ID" value="NZ_JANKHG010000027.1"/>
</dbReference>
<reference evidence="14" key="1">
    <citation type="submission" date="2022-07" db="EMBL/GenBank/DDBJ databases">
        <authorList>
            <person name="Xamxidin M."/>
        </authorList>
    </citation>
    <scope>NUCLEOTIDE SEQUENCE</scope>
    <source>
        <strain evidence="14">YS8-69</strain>
    </source>
</reference>
<feature type="transmembrane region" description="Helical" evidence="12">
    <location>
        <begin position="75"/>
        <end position="97"/>
    </location>
</feature>
<keyword evidence="11" id="KW-0275">Fatty acid biosynthesis</keyword>
<keyword evidence="10 12" id="KW-0472">Membrane</keyword>
<comment type="similarity">
    <text evidence="2">Belongs to the fatty acid desaturase type 2 family.</text>
</comment>
<dbReference type="InterPro" id="IPR015876">
    <property type="entry name" value="Acyl-CoA_DS"/>
</dbReference>
<feature type="transmembrane region" description="Helical" evidence="12">
    <location>
        <begin position="43"/>
        <end position="63"/>
    </location>
</feature>
<keyword evidence="8" id="KW-0408">Iron</keyword>
<feature type="transmembrane region" description="Helical" evidence="12">
    <location>
        <begin position="159"/>
        <end position="178"/>
    </location>
</feature>
<feature type="transmembrane region" description="Helical" evidence="12">
    <location>
        <begin position="12"/>
        <end position="36"/>
    </location>
</feature>
<comment type="subcellular location">
    <subcellularLocation>
        <location evidence="1">Membrane</location>
        <topology evidence="1">Multi-pass membrane protein</topology>
    </subcellularLocation>
</comment>
<evidence type="ECO:0000256" key="1">
    <source>
        <dbReference type="ARBA" id="ARBA00004141"/>
    </source>
</evidence>
<dbReference type="EMBL" id="JANKHG010000027">
    <property type="protein sequence ID" value="MCR2747924.1"/>
    <property type="molecule type" value="Genomic_DNA"/>
</dbReference>
<keyword evidence="15" id="KW-1185">Reference proteome</keyword>
<keyword evidence="4 12" id="KW-0812">Transmembrane</keyword>
<dbReference type="InterPro" id="IPR005804">
    <property type="entry name" value="FA_desaturase_dom"/>
</dbReference>
<accession>A0ABT1XM19</accession>
<evidence type="ECO:0000256" key="11">
    <source>
        <dbReference type="ARBA" id="ARBA00023160"/>
    </source>
</evidence>
<dbReference type="PANTHER" id="PTHR11351:SF31">
    <property type="entry name" value="DESATURASE 1, ISOFORM A-RELATED"/>
    <property type="match status" value="1"/>
</dbReference>
<evidence type="ECO:0000256" key="3">
    <source>
        <dbReference type="ARBA" id="ARBA00022516"/>
    </source>
</evidence>
<evidence type="ECO:0000256" key="8">
    <source>
        <dbReference type="ARBA" id="ARBA00023004"/>
    </source>
</evidence>
<dbReference type="PRINTS" id="PR00075">
    <property type="entry name" value="FACDDSATRASE"/>
</dbReference>
<evidence type="ECO:0000313" key="14">
    <source>
        <dbReference type="EMBL" id="MCR2747924.1"/>
    </source>
</evidence>